<reference evidence="8 9" key="1">
    <citation type="submission" date="2016-07" db="EMBL/GenBank/DDBJ databases">
        <title>Pervasive Adenine N6-methylation of Active Genes in Fungi.</title>
        <authorList>
            <consortium name="DOE Joint Genome Institute"/>
            <person name="Mondo S.J."/>
            <person name="Dannebaum R.O."/>
            <person name="Kuo R.C."/>
            <person name="Labutti K."/>
            <person name="Haridas S."/>
            <person name="Kuo A."/>
            <person name="Salamov A."/>
            <person name="Ahrendt S.R."/>
            <person name="Lipzen A."/>
            <person name="Sullivan W."/>
            <person name="Andreopoulos W.B."/>
            <person name="Clum A."/>
            <person name="Lindquist E."/>
            <person name="Daum C."/>
            <person name="Ramamoorthy G.K."/>
            <person name="Gryganskyi A."/>
            <person name="Culley D."/>
            <person name="Magnuson J.K."/>
            <person name="James T.Y."/>
            <person name="O'Malley M.A."/>
            <person name="Stajich J.E."/>
            <person name="Spatafora J.W."/>
            <person name="Visel A."/>
            <person name="Grigoriev I.V."/>
        </authorList>
    </citation>
    <scope>NUCLEOTIDE SEQUENCE [LARGE SCALE GENOMIC DNA]</scope>
    <source>
        <strain evidence="8 9">ATCC 12442</strain>
    </source>
</reference>
<dbReference type="HAMAP" id="MF_00025">
    <property type="entry name" value="RNApol_Rpo5_RPB5"/>
    <property type="match status" value="1"/>
</dbReference>
<sequence>MDVDAREITRLWRVYRTVHQMCSARGYLVSHRDIDRDLESFRSEFAPAGKVDRNRLTFVVQKRDDPASQMFLFFPEDKSVGIKPIKQYINKMANESVTRGIVIFRKSLTPSANKLMSQVTGKYRMEAFDEANLLVNITEHELVPQHKVLSDEEKKGILKRYRLKETQLPRISNDDPVARYYGLTRGQVVQIIRASETAGRYVTYRLCM</sequence>
<dbReference type="AlphaFoldDB" id="A0A1Y1W8N9"/>
<dbReference type="STRING" id="61395.A0A1Y1W8N9"/>
<dbReference type="FunFam" id="3.40.1340.10:FF:000001">
    <property type="entry name" value="DNA-directed RNA polymerases I, II, and III subunit RPABC1"/>
    <property type="match status" value="1"/>
</dbReference>
<dbReference type="SUPFAM" id="SSF55287">
    <property type="entry name" value="RPB5-like RNA polymerase subunit"/>
    <property type="match status" value="1"/>
</dbReference>
<evidence type="ECO:0000256" key="1">
    <source>
        <dbReference type="ARBA" id="ARBA00004123"/>
    </source>
</evidence>
<evidence type="ECO:0000256" key="3">
    <source>
        <dbReference type="ARBA" id="ARBA00023163"/>
    </source>
</evidence>
<accession>A0A1Y1W8N9</accession>
<dbReference type="OrthoDB" id="248779at2759"/>
<dbReference type="GO" id="GO:0005736">
    <property type="term" value="C:RNA polymerase I complex"/>
    <property type="evidence" value="ECO:0007669"/>
    <property type="project" value="TreeGrafter"/>
</dbReference>
<gene>
    <name evidence="8" type="ORF">DL89DRAFT_245817</name>
</gene>
<dbReference type="GO" id="GO:0006362">
    <property type="term" value="P:transcription elongation by RNA polymerase I"/>
    <property type="evidence" value="ECO:0007669"/>
    <property type="project" value="TreeGrafter"/>
</dbReference>
<dbReference type="RefSeq" id="XP_040743511.1">
    <property type="nucleotide sequence ID" value="XM_040885095.1"/>
</dbReference>
<dbReference type="GO" id="GO:0006366">
    <property type="term" value="P:transcription by RNA polymerase II"/>
    <property type="evidence" value="ECO:0007669"/>
    <property type="project" value="TreeGrafter"/>
</dbReference>
<dbReference type="GO" id="GO:0005666">
    <property type="term" value="C:RNA polymerase III complex"/>
    <property type="evidence" value="ECO:0007669"/>
    <property type="project" value="TreeGrafter"/>
</dbReference>
<dbReference type="Pfam" id="PF01191">
    <property type="entry name" value="RNA_pol_Rpb5_C"/>
    <property type="match status" value="1"/>
</dbReference>
<evidence type="ECO:0000256" key="2">
    <source>
        <dbReference type="ARBA" id="ARBA00020809"/>
    </source>
</evidence>
<dbReference type="GO" id="GO:0005665">
    <property type="term" value="C:RNA polymerase II, core complex"/>
    <property type="evidence" value="ECO:0007669"/>
    <property type="project" value="TreeGrafter"/>
</dbReference>
<dbReference type="PANTHER" id="PTHR10535">
    <property type="entry name" value="DNA-DIRECTED RNA POLYMERASES I, II, AND III SUBUNIT RPABC1"/>
    <property type="match status" value="1"/>
</dbReference>
<keyword evidence="8" id="KW-0240">DNA-directed RNA polymerase</keyword>
<dbReference type="Gene3D" id="3.40.1340.10">
    <property type="entry name" value="RNA polymerase, Rpb5, N-terminal domain"/>
    <property type="match status" value="1"/>
</dbReference>
<evidence type="ECO:0000259" key="6">
    <source>
        <dbReference type="Pfam" id="PF01191"/>
    </source>
</evidence>
<dbReference type="SUPFAM" id="SSF53036">
    <property type="entry name" value="Eukaryotic RPB5 N-terminal domain"/>
    <property type="match status" value="1"/>
</dbReference>
<evidence type="ECO:0000313" key="8">
    <source>
        <dbReference type="EMBL" id="ORX69873.1"/>
    </source>
</evidence>
<evidence type="ECO:0000256" key="4">
    <source>
        <dbReference type="ARBA" id="ARBA00023242"/>
    </source>
</evidence>
<feature type="domain" description="RNA polymerase Rpb5 N-terminal" evidence="7">
    <location>
        <begin position="6"/>
        <end position="92"/>
    </location>
</feature>
<dbReference type="EMBL" id="MCFD01000006">
    <property type="protein sequence ID" value="ORX69873.1"/>
    <property type="molecule type" value="Genomic_DNA"/>
</dbReference>
<evidence type="ECO:0000259" key="7">
    <source>
        <dbReference type="Pfam" id="PF03871"/>
    </source>
</evidence>
<evidence type="ECO:0000256" key="5">
    <source>
        <dbReference type="ARBA" id="ARBA00025765"/>
    </source>
</evidence>
<protein>
    <recommendedName>
        <fullName evidence="2">DNA-directed RNA polymerases I, II, and III subunit RPABC1</fullName>
    </recommendedName>
</protein>
<feature type="domain" description="RNA polymerase subunit H/Rpb5 C-terminal" evidence="6">
    <location>
        <begin position="135"/>
        <end position="207"/>
    </location>
</feature>
<dbReference type="Gene3D" id="3.90.940.20">
    <property type="entry name" value="RPB5-like RNA polymerase subunit"/>
    <property type="match status" value="1"/>
</dbReference>
<dbReference type="PANTHER" id="PTHR10535:SF0">
    <property type="entry name" value="DNA-DIRECTED RNA POLYMERASES I, II, AND III SUBUNIT RPABC1"/>
    <property type="match status" value="1"/>
</dbReference>
<dbReference type="FunFam" id="3.90.940.20:FF:000001">
    <property type="entry name" value="DNA-directed RNA polymerases I, II, and III subunit RPABC1"/>
    <property type="match status" value="1"/>
</dbReference>
<dbReference type="Proteomes" id="UP000193922">
    <property type="component" value="Unassembled WGS sequence"/>
</dbReference>
<proteinExistence type="inferred from homology"/>
<dbReference type="InterPro" id="IPR000783">
    <property type="entry name" value="RNA_pol_subH/Rpb5_C"/>
</dbReference>
<dbReference type="GO" id="GO:0003677">
    <property type="term" value="F:DNA binding"/>
    <property type="evidence" value="ECO:0007669"/>
    <property type="project" value="InterPro"/>
</dbReference>
<organism evidence="8 9">
    <name type="scientific">Linderina pennispora</name>
    <dbReference type="NCBI Taxonomy" id="61395"/>
    <lineage>
        <taxon>Eukaryota</taxon>
        <taxon>Fungi</taxon>
        <taxon>Fungi incertae sedis</taxon>
        <taxon>Zoopagomycota</taxon>
        <taxon>Kickxellomycotina</taxon>
        <taxon>Kickxellomycetes</taxon>
        <taxon>Kickxellales</taxon>
        <taxon>Kickxellaceae</taxon>
        <taxon>Linderina</taxon>
    </lineage>
</organism>
<keyword evidence="9" id="KW-1185">Reference proteome</keyword>
<dbReference type="NCBIfam" id="NF007129">
    <property type="entry name" value="PRK09570.1"/>
    <property type="match status" value="1"/>
</dbReference>
<dbReference type="InterPro" id="IPR005571">
    <property type="entry name" value="RNA_pol_Rpb5_N"/>
</dbReference>
<dbReference type="Pfam" id="PF03871">
    <property type="entry name" value="RNA_pol_Rpb5_N"/>
    <property type="match status" value="1"/>
</dbReference>
<evidence type="ECO:0000313" key="9">
    <source>
        <dbReference type="Proteomes" id="UP000193922"/>
    </source>
</evidence>
<dbReference type="InterPro" id="IPR014381">
    <property type="entry name" value="Arch_Rpo5/euc_Rpb5"/>
</dbReference>
<comment type="caution">
    <text evidence="8">The sequence shown here is derived from an EMBL/GenBank/DDBJ whole genome shotgun (WGS) entry which is preliminary data.</text>
</comment>
<dbReference type="GeneID" id="63801743"/>
<comment type="subcellular location">
    <subcellularLocation>
        <location evidence="1">Nucleus</location>
    </subcellularLocation>
</comment>
<name>A0A1Y1W8N9_9FUNG</name>
<keyword evidence="3" id="KW-0804">Transcription</keyword>
<comment type="similarity">
    <text evidence="5">Belongs to the archaeal Rpo5/eukaryotic RPB5 RNA polymerase subunit family.</text>
</comment>
<dbReference type="GO" id="GO:0003899">
    <property type="term" value="F:DNA-directed RNA polymerase activity"/>
    <property type="evidence" value="ECO:0007669"/>
    <property type="project" value="InterPro"/>
</dbReference>
<dbReference type="InterPro" id="IPR036710">
    <property type="entry name" value="RNA_pol_Rpb5_N_sf"/>
</dbReference>
<dbReference type="PIRSF" id="PIRSF000747">
    <property type="entry name" value="RPB5"/>
    <property type="match status" value="1"/>
</dbReference>
<dbReference type="InterPro" id="IPR035913">
    <property type="entry name" value="RPB5-like_sf"/>
</dbReference>
<dbReference type="GO" id="GO:0042797">
    <property type="term" value="P:tRNA transcription by RNA polymerase III"/>
    <property type="evidence" value="ECO:0007669"/>
    <property type="project" value="TreeGrafter"/>
</dbReference>
<keyword evidence="4" id="KW-0539">Nucleus</keyword>